<dbReference type="InterPro" id="IPR006076">
    <property type="entry name" value="FAD-dep_OxRdtase"/>
</dbReference>
<dbReference type="EMBL" id="SJPK01000003">
    <property type="protein sequence ID" value="TWT73033.1"/>
    <property type="molecule type" value="Genomic_DNA"/>
</dbReference>
<accession>A0A5C5YDZ3</accession>
<evidence type="ECO:0000313" key="3">
    <source>
        <dbReference type="EMBL" id="TWT73033.1"/>
    </source>
</evidence>
<reference evidence="3 4" key="1">
    <citation type="submission" date="2019-02" db="EMBL/GenBank/DDBJ databases">
        <title>Deep-cultivation of Planctomycetes and their phenomic and genomic characterization uncovers novel biology.</title>
        <authorList>
            <person name="Wiegand S."/>
            <person name="Jogler M."/>
            <person name="Boedeker C."/>
            <person name="Pinto D."/>
            <person name="Vollmers J."/>
            <person name="Rivas-Marin E."/>
            <person name="Kohn T."/>
            <person name="Peeters S.H."/>
            <person name="Heuer A."/>
            <person name="Rast P."/>
            <person name="Oberbeckmann S."/>
            <person name="Bunk B."/>
            <person name="Jeske O."/>
            <person name="Meyerdierks A."/>
            <person name="Storesund J.E."/>
            <person name="Kallscheuer N."/>
            <person name="Luecker S."/>
            <person name="Lage O.M."/>
            <person name="Pohl T."/>
            <person name="Merkel B.J."/>
            <person name="Hornburger P."/>
            <person name="Mueller R.-W."/>
            <person name="Bruemmer F."/>
            <person name="Labrenz M."/>
            <person name="Spormann A.M."/>
            <person name="Op Den Camp H."/>
            <person name="Overmann J."/>
            <person name="Amann R."/>
            <person name="Jetten M.S.M."/>
            <person name="Mascher T."/>
            <person name="Medema M.H."/>
            <person name="Devos D.P."/>
            <person name="Kaster A.-K."/>
            <person name="Ovreas L."/>
            <person name="Rohde M."/>
            <person name="Galperin M.Y."/>
            <person name="Jogler C."/>
        </authorList>
    </citation>
    <scope>NUCLEOTIDE SEQUENCE [LARGE SCALE GENOMIC DNA]</scope>
    <source>
        <strain evidence="3 4">CA85</strain>
    </source>
</reference>
<keyword evidence="1" id="KW-0560">Oxidoreductase</keyword>
<gene>
    <name evidence="3" type="ORF">CA85_14990</name>
</gene>
<dbReference type="Pfam" id="PF01266">
    <property type="entry name" value="DAO"/>
    <property type="match status" value="1"/>
</dbReference>
<protein>
    <submittedName>
        <fullName evidence="3">Dihydrolipoamide dehydrogenase</fullName>
    </submittedName>
</protein>
<dbReference type="PANTHER" id="PTHR43747">
    <property type="entry name" value="FAD-BINDING PROTEIN"/>
    <property type="match status" value="1"/>
</dbReference>
<evidence type="ECO:0000256" key="1">
    <source>
        <dbReference type="ARBA" id="ARBA00023002"/>
    </source>
</evidence>
<dbReference type="InterPro" id="IPR050816">
    <property type="entry name" value="Flavin-dep_Halogenase_NPB"/>
</dbReference>
<evidence type="ECO:0000313" key="4">
    <source>
        <dbReference type="Proteomes" id="UP000318053"/>
    </source>
</evidence>
<dbReference type="GO" id="GO:0016491">
    <property type="term" value="F:oxidoreductase activity"/>
    <property type="evidence" value="ECO:0007669"/>
    <property type="project" value="UniProtKB-KW"/>
</dbReference>
<dbReference type="PRINTS" id="PR00411">
    <property type="entry name" value="PNDRDTASEI"/>
</dbReference>
<organism evidence="3 4">
    <name type="scientific">Allorhodopirellula solitaria</name>
    <dbReference type="NCBI Taxonomy" id="2527987"/>
    <lineage>
        <taxon>Bacteria</taxon>
        <taxon>Pseudomonadati</taxon>
        <taxon>Planctomycetota</taxon>
        <taxon>Planctomycetia</taxon>
        <taxon>Pirellulales</taxon>
        <taxon>Pirellulaceae</taxon>
        <taxon>Allorhodopirellula</taxon>
    </lineage>
</organism>
<dbReference type="PANTHER" id="PTHR43747:SF5">
    <property type="entry name" value="FAD-BINDING DOMAIN-CONTAINING PROTEIN"/>
    <property type="match status" value="1"/>
</dbReference>
<dbReference type="SUPFAM" id="SSF51905">
    <property type="entry name" value="FAD/NAD(P)-binding domain"/>
    <property type="match status" value="1"/>
</dbReference>
<dbReference type="InterPro" id="IPR036188">
    <property type="entry name" value="FAD/NAD-bd_sf"/>
</dbReference>
<comment type="caution">
    <text evidence="3">The sequence shown here is derived from an EMBL/GenBank/DDBJ whole genome shotgun (WGS) entry which is preliminary data.</text>
</comment>
<dbReference type="RefSeq" id="WP_186774804.1">
    <property type="nucleotide sequence ID" value="NZ_SJPK01000003.1"/>
</dbReference>
<dbReference type="Proteomes" id="UP000318053">
    <property type="component" value="Unassembled WGS sequence"/>
</dbReference>
<dbReference type="Gene3D" id="3.50.50.60">
    <property type="entry name" value="FAD/NAD(P)-binding domain"/>
    <property type="match status" value="1"/>
</dbReference>
<feature type="domain" description="FAD dependent oxidoreductase" evidence="2">
    <location>
        <begin position="6"/>
        <end position="358"/>
    </location>
</feature>
<name>A0A5C5YDZ3_9BACT</name>
<proteinExistence type="predicted"/>
<keyword evidence="4" id="KW-1185">Reference proteome</keyword>
<sequence>MSAHFDVIVVGAGPGGSLTAMQLARRGRQVAMLDKTQFPRFAVGESSTPIASRTLEQISVDFGIDELAPLTRWGKWRESQTQATGGLKRGFTYYDHRPGRNRDATGLWPADPAARLLVAASASDADGDSHWVRAEVDQYLVDICRRQGVEVRFGCTVEQIQAESPWRITVRQAGDWSASETLSCDTLVDASGRAGVILRQLGYRDAVDALRTQTSARFTHIVNTAVAEAADADKLPYRAHEAAVHHLLHDGWVWELRMSDGRTSIGRVWTGSGPTDAAANGTRPSPHQLRDNLDVASSPSLSAWLSSARLAESPGDWLQSARVQHRWCGGRTMSRSFLALPTSLATIDPLHSTGLAHAITGSQRIVDLIVREAGGDVARYAEQVESEIELLDRAVSLAYRVWARCDLFFDACMLYFALAIGDEEDRISKGFQPERATWRATELQVQQAQRAAEAIIMDALKADRPIDRPAFRRQLAEICQVPLACRDDNLYAYTFG</sequence>
<dbReference type="AlphaFoldDB" id="A0A5C5YDZ3"/>
<evidence type="ECO:0000259" key="2">
    <source>
        <dbReference type="Pfam" id="PF01266"/>
    </source>
</evidence>